<sequence length="67" mass="6706">MSHMMLVFRLGWLASVALIALAIGFSTAVGRPTMPGATRVAPMSARPASGAGAGCAALPTGDLAFCE</sequence>
<dbReference type="EMBL" id="CP001349">
    <property type="protein sequence ID" value="ACL60770.1"/>
    <property type="molecule type" value="Genomic_DNA"/>
</dbReference>
<dbReference type="AlphaFoldDB" id="B8ISX1"/>
<name>B8ISX1_METNO</name>
<dbReference type="Proteomes" id="UP000008207">
    <property type="component" value="Chromosome"/>
</dbReference>
<keyword evidence="2" id="KW-1185">Reference proteome</keyword>
<organism evidence="1 2">
    <name type="scientific">Methylobacterium nodulans (strain LMG 21967 / CNCM I-2342 / ORS 2060)</name>
    <dbReference type="NCBI Taxonomy" id="460265"/>
    <lineage>
        <taxon>Bacteria</taxon>
        <taxon>Pseudomonadati</taxon>
        <taxon>Pseudomonadota</taxon>
        <taxon>Alphaproteobacteria</taxon>
        <taxon>Hyphomicrobiales</taxon>
        <taxon>Methylobacteriaceae</taxon>
        <taxon>Methylobacterium</taxon>
    </lineage>
</organism>
<evidence type="ECO:0000313" key="2">
    <source>
        <dbReference type="Proteomes" id="UP000008207"/>
    </source>
</evidence>
<reference evidence="1 2" key="1">
    <citation type="submission" date="2009-01" db="EMBL/GenBank/DDBJ databases">
        <title>Complete sequence of chromosome of Methylobacterium nodulans ORS 2060.</title>
        <authorList>
            <consortium name="US DOE Joint Genome Institute"/>
            <person name="Lucas S."/>
            <person name="Copeland A."/>
            <person name="Lapidus A."/>
            <person name="Glavina del Rio T."/>
            <person name="Dalin E."/>
            <person name="Tice H."/>
            <person name="Bruce D."/>
            <person name="Goodwin L."/>
            <person name="Pitluck S."/>
            <person name="Sims D."/>
            <person name="Brettin T."/>
            <person name="Detter J.C."/>
            <person name="Han C."/>
            <person name="Larimer F."/>
            <person name="Land M."/>
            <person name="Hauser L."/>
            <person name="Kyrpides N."/>
            <person name="Ivanova N."/>
            <person name="Marx C.J."/>
            <person name="Richardson P."/>
        </authorList>
    </citation>
    <scope>NUCLEOTIDE SEQUENCE [LARGE SCALE GENOMIC DNA]</scope>
    <source>
        <strain evidence="2">LMG 21967 / CNCM I-2342 / ORS 2060</strain>
    </source>
</reference>
<protein>
    <submittedName>
        <fullName evidence="1">Uncharacterized protein</fullName>
    </submittedName>
</protein>
<dbReference type="KEGG" id="mno:Mnod_5942"/>
<accession>B8ISX1</accession>
<evidence type="ECO:0000313" key="1">
    <source>
        <dbReference type="EMBL" id="ACL60770.1"/>
    </source>
</evidence>
<proteinExistence type="predicted"/>
<dbReference type="HOGENOM" id="CLU_2844888_0_0_5"/>
<gene>
    <name evidence="1" type="ordered locus">Mnod_5942</name>
</gene>